<protein>
    <recommendedName>
        <fullName evidence="4">Secreted protein</fullName>
    </recommendedName>
</protein>
<dbReference type="OrthoDB" id="152248at2759"/>
<accession>A0A3N4HTD0</accession>
<name>A0A3N4HTD0_ASCIM</name>
<reference evidence="2 3" key="1">
    <citation type="journal article" date="2018" name="Nat. Ecol. Evol.">
        <title>Pezizomycetes genomes reveal the molecular basis of ectomycorrhizal truffle lifestyle.</title>
        <authorList>
            <person name="Murat C."/>
            <person name="Payen T."/>
            <person name="Noel B."/>
            <person name="Kuo A."/>
            <person name="Morin E."/>
            <person name="Chen J."/>
            <person name="Kohler A."/>
            <person name="Krizsan K."/>
            <person name="Balestrini R."/>
            <person name="Da Silva C."/>
            <person name="Montanini B."/>
            <person name="Hainaut M."/>
            <person name="Levati E."/>
            <person name="Barry K.W."/>
            <person name="Belfiori B."/>
            <person name="Cichocki N."/>
            <person name="Clum A."/>
            <person name="Dockter R.B."/>
            <person name="Fauchery L."/>
            <person name="Guy J."/>
            <person name="Iotti M."/>
            <person name="Le Tacon F."/>
            <person name="Lindquist E.A."/>
            <person name="Lipzen A."/>
            <person name="Malagnac F."/>
            <person name="Mello A."/>
            <person name="Molinier V."/>
            <person name="Miyauchi S."/>
            <person name="Poulain J."/>
            <person name="Riccioni C."/>
            <person name="Rubini A."/>
            <person name="Sitrit Y."/>
            <person name="Splivallo R."/>
            <person name="Traeger S."/>
            <person name="Wang M."/>
            <person name="Zifcakova L."/>
            <person name="Wipf D."/>
            <person name="Zambonelli A."/>
            <person name="Paolocci F."/>
            <person name="Nowrousian M."/>
            <person name="Ottonello S."/>
            <person name="Baldrian P."/>
            <person name="Spatafora J.W."/>
            <person name="Henrissat B."/>
            <person name="Nagy L.G."/>
            <person name="Aury J.M."/>
            <person name="Wincker P."/>
            <person name="Grigoriev I.V."/>
            <person name="Bonfante P."/>
            <person name="Martin F.M."/>
        </authorList>
    </citation>
    <scope>NUCLEOTIDE SEQUENCE [LARGE SCALE GENOMIC DNA]</scope>
    <source>
        <strain evidence="2 3">RN42</strain>
    </source>
</reference>
<feature type="signal peptide" evidence="1">
    <location>
        <begin position="1"/>
        <end position="15"/>
    </location>
</feature>
<keyword evidence="1" id="KW-0732">Signal</keyword>
<feature type="chain" id="PRO_5018222574" description="Secreted protein" evidence="1">
    <location>
        <begin position="16"/>
        <end position="204"/>
    </location>
</feature>
<dbReference type="AlphaFoldDB" id="A0A3N4HTD0"/>
<evidence type="ECO:0000256" key="1">
    <source>
        <dbReference type="SAM" id="SignalP"/>
    </source>
</evidence>
<organism evidence="2 3">
    <name type="scientific">Ascobolus immersus RN42</name>
    <dbReference type="NCBI Taxonomy" id="1160509"/>
    <lineage>
        <taxon>Eukaryota</taxon>
        <taxon>Fungi</taxon>
        <taxon>Dikarya</taxon>
        <taxon>Ascomycota</taxon>
        <taxon>Pezizomycotina</taxon>
        <taxon>Pezizomycetes</taxon>
        <taxon>Pezizales</taxon>
        <taxon>Ascobolaceae</taxon>
        <taxon>Ascobolus</taxon>
    </lineage>
</organism>
<evidence type="ECO:0000313" key="3">
    <source>
        <dbReference type="Proteomes" id="UP000275078"/>
    </source>
</evidence>
<keyword evidence="3" id="KW-1185">Reference proteome</keyword>
<dbReference type="Pfam" id="PF14273">
    <property type="entry name" value="DUF4360"/>
    <property type="match status" value="1"/>
</dbReference>
<sequence>MKLLSLLSLATIAVASPTLLSRSAVPPVDSVSIKGVVYGGSGCPQKTADPIISKDGKSITIDYDSSKYTAFQHKSSSVADSRKNCQITLKLEFPSGWSYSVAETSYAGHVKLDKGVTATQTINYYFSGETDQVTQFASFQGPVDKDFVVVDTIAYEKNVWSSCSSSTELLNVNSALRVEGDGNGRITIDKSKSAFVISLNWKAC</sequence>
<evidence type="ECO:0000313" key="2">
    <source>
        <dbReference type="EMBL" id="RPA77082.1"/>
    </source>
</evidence>
<dbReference type="PANTHER" id="PTHR38847">
    <property type="match status" value="1"/>
</dbReference>
<dbReference type="Proteomes" id="UP000275078">
    <property type="component" value="Unassembled WGS sequence"/>
</dbReference>
<gene>
    <name evidence="2" type="ORF">BJ508DRAFT_417294</name>
</gene>
<dbReference type="InterPro" id="IPR025649">
    <property type="entry name" value="DUF4360"/>
</dbReference>
<evidence type="ECO:0008006" key="4">
    <source>
        <dbReference type="Google" id="ProtNLM"/>
    </source>
</evidence>
<proteinExistence type="predicted"/>
<dbReference type="EMBL" id="ML119732">
    <property type="protein sequence ID" value="RPA77082.1"/>
    <property type="molecule type" value="Genomic_DNA"/>
</dbReference>
<dbReference type="PANTHER" id="PTHR38847:SF1">
    <property type="entry name" value="PSEUDOURIDINE SYNTHASE RSUA_RLUA-LIKE DOMAIN-CONTAINING PROTEIN"/>
    <property type="match status" value="1"/>
</dbReference>